<evidence type="ECO:0000259" key="2">
    <source>
        <dbReference type="PROSITE" id="PS50048"/>
    </source>
</evidence>
<dbReference type="CDD" id="cd00067">
    <property type="entry name" value="GAL4"/>
    <property type="match status" value="1"/>
</dbReference>
<reference evidence="4" key="1">
    <citation type="submission" date="2011-02" db="EMBL/GenBank/DDBJ databases">
        <title>The Genome Sequence of Capsaspora owczarzaki ATCC 30864.</title>
        <authorList>
            <person name="Russ C."/>
            <person name="Cuomo C."/>
            <person name="Burger G."/>
            <person name="Gray M.W."/>
            <person name="Holland P.W.H."/>
            <person name="King N."/>
            <person name="Lang F.B.F."/>
            <person name="Roger A.J."/>
            <person name="Ruiz-Trillo I."/>
            <person name="Young S.K."/>
            <person name="Zeng Q."/>
            <person name="Gargeya S."/>
            <person name="Alvarado L."/>
            <person name="Berlin A."/>
            <person name="Chapman S.B."/>
            <person name="Chen Z."/>
            <person name="Freedman E."/>
            <person name="Gellesch M."/>
            <person name="Goldberg J."/>
            <person name="Griggs A."/>
            <person name="Gujja S."/>
            <person name="Heilman E."/>
            <person name="Heiman D."/>
            <person name="Howarth C."/>
            <person name="Mehta T."/>
            <person name="Neiman D."/>
            <person name="Pearson M."/>
            <person name="Roberts A."/>
            <person name="Saif S."/>
            <person name="Shea T."/>
            <person name="Shenoy N."/>
            <person name="Sisk P."/>
            <person name="Stolte C."/>
            <person name="Sykes S."/>
            <person name="White J."/>
            <person name="Yandava C."/>
            <person name="Haas B."/>
            <person name="Nusbaum C."/>
            <person name="Birren B."/>
        </authorList>
    </citation>
    <scope>NUCLEOTIDE SEQUENCE</scope>
    <source>
        <strain evidence="4">ATCC 30864</strain>
    </source>
</reference>
<feature type="region of interest" description="Disordered" evidence="1">
    <location>
        <begin position="145"/>
        <end position="222"/>
    </location>
</feature>
<evidence type="ECO:0000313" key="4">
    <source>
        <dbReference type="Proteomes" id="UP000008743"/>
    </source>
</evidence>
<feature type="compositionally biased region" description="Polar residues" evidence="1">
    <location>
        <begin position="643"/>
        <end position="667"/>
    </location>
</feature>
<dbReference type="OrthoDB" id="1555531at2759"/>
<dbReference type="SUPFAM" id="SSF55785">
    <property type="entry name" value="PYP-like sensor domain (PAS domain)"/>
    <property type="match status" value="1"/>
</dbReference>
<dbReference type="Proteomes" id="UP000008743">
    <property type="component" value="Unassembled WGS sequence"/>
</dbReference>
<gene>
    <name evidence="3" type="ORF">CAOG_003876</name>
</gene>
<proteinExistence type="predicted"/>
<organism evidence="3 4">
    <name type="scientific">Capsaspora owczarzaki (strain ATCC 30864)</name>
    <dbReference type="NCBI Taxonomy" id="595528"/>
    <lineage>
        <taxon>Eukaryota</taxon>
        <taxon>Filasterea</taxon>
        <taxon>Capsaspora</taxon>
    </lineage>
</organism>
<dbReference type="GO" id="GO:0008270">
    <property type="term" value="F:zinc ion binding"/>
    <property type="evidence" value="ECO:0007669"/>
    <property type="project" value="InterPro"/>
</dbReference>
<dbReference type="InterPro" id="IPR035965">
    <property type="entry name" value="PAS-like_dom_sf"/>
</dbReference>
<dbReference type="PROSITE" id="PS00463">
    <property type="entry name" value="ZN2_CY6_FUNGAL_1"/>
    <property type="match status" value="1"/>
</dbReference>
<dbReference type="SUPFAM" id="SSF57701">
    <property type="entry name" value="Zn2/Cys6 DNA-binding domain"/>
    <property type="match status" value="1"/>
</dbReference>
<feature type="region of interest" description="Disordered" evidence="1">
    <location>
        <begin position="1"/>
        <end position="102"/>
    </location>
</feature>
<evidence type="ECO:0000313" key="3">
    <source>
        <dbReference type="EMBL" id="KJE93012.1"/>
    </source>
</evidence>
<feature type="compositionally biased region" description="Low complexity" evidence="1">
    <location>
        <begin position="206"/>
        <end position="221"/>
    </location>
</feature>
<feature type="region of interest" description="Disordered" evidence="1">
    <location>
        <begin position="532"/>
        <end position="579"/>
    </location>
</feature>
<name>A0A0D2VQP1_CAPO3</name>
<dbReference type="eggNOG" id="ENOG502SEUH">
    <property type="taxonomic scope" value="Eukaryota"/>
</dbReference>
<feature type="region of interest" description="Disordered" evidence="1">
    <location>
        <begin position="628"/>
        <end position="668"/>
    </location>
</feature>
<protein>
    <recommendedName>
        <fullName evidence="2">Zn(2)-C6 fungal-type domain-containing protein</fullName>
    </recommendedName>
</protein>
<evidence type="ECO:0000256" key="1">
    <source>
        <dbReference type="SAM" id="MobiDB-lite"/>
    </source>
</evidence>
<accession>A0A0D2VQP1</accession>
<keyword evidence="4" id="KW-1185">Reference proteome</keyword>
<dbReference type="AlphaFoldDB" id="A0A0D2VQP1"/>
<feature type="region of interest" description="Disordered" evidence="1">
    <location>
        <begin position="443"/>
        <end position="515"/>
    </location>
</feature>
<sequence length="991" mass="106741">MVSMATPSCSAEAGLLHHEPSGLAGNVSASDKLLEQQSPAPSSSSSGRSEHNLTPDAATPSFGLFGLSSSSAAASPASLQSHPQQQQQQQQQHQQQQQNKPQPKVIGHNLVVAVSCTACRSAHRACDGQRPCGRCVRLQLPKACEDPSATRRGRPPKEDKDDAATLASGASSFLSDNETDLLAESIAAVEPKPSKPKQQARRKMSDSSPSPRSSSTSEIGSAVSLPKVALPKGGGSTGSDTLWLNALADVASASPAGWSSSAANTPLMASTSTVGTPVHVGTALNLDVAQSYTNASSSSSSSFSPLTSSPAVLLAQSLQSSVVQQPQQQLQQQQVSMAVQQMPQVWMPANGWSTQPATVTTPVQFAAPFNSWGQNTTTYFQQSFVPHQQSATHFVAAQPAVYSIVQPQQQQQQQQQMQQPSLQSHSIQMQIAQPSYMLPTQQAPFQQLSQQPQQSFSQQPQQPQQQPQQQQQQQQQQHFVSQQHPQQPSSVQSQQQQAPQQPQQPQKLQSQPVPQQLAVQPTNQQLGLASSLVTQPSQQQSVTASPQSSPGRVAPAAVAQTVPDRSPSIHTPDKTSPLDFNFAVKRPASEAFTLGDELSSIGVSADVLTEPLGSPALDSLRSKRSRATLESLDDDDHDDKESVSTAASELQVQTKPNPTTASSTQPRSASALALSSIHSPDSLLNFLSTNADTGAMFSFADLGFGLSGSNNWLPLNPGFDLPSLFNAAIAQVKPLPTCVSSVPELNQVSDNKPLIVLDSDRLLRADILVWQSPTANSSSEVLVAYDNWKSRLFPLAMPLMDIAVRIRELNYEMMRGVVGSLPEINVVKSTTKRPFGAILEEIKSHTTRGASEFVDVAKVLFRRALLSNFVPWEPVMTPEAANALRIPYVEWGTNAIILFANDELCRLVGYTTDEIFAEVRFAYNLLAVEDKDACMFMHICAVLCGATHYQASCIGLHRQKFRIPLRMCSTIVRSNGNGDYRYTIAYCFPAP</sequence>
<dbReference type="InterPro" id="IPR036864">
    <property type="entry name" value="Zn2-C6_fun-type_DNA-bd_sf"/>
</dbReference>
<feature type="compositionally biased region" description="Polar residues" evidence="1">
    <location>
        <begin position="532"/>
        <end position="550"/>
    </location>
</feature>
<dbReference type="InterPro" id="IPR001138">
    <property type="entry name" value="Zn2Cys6_DnaBD"/>
</dbReference>
<dbReference type="GO" id="GO:0000981">
    <property type="term" value="F:DNA-binding transcription factor activity, RNA polymerase II-specific"/>
    <property type="evidence" value="ECO:0007669"/>
    <property type="project" value="InterPro"/>
</dbReference>
<dbReference type="RefSeq" id="XP_004363604.2">
    <property type="nucleotide sequence ID" value="XM_004363547.2"/>
</dbReference>
<dbReference type="InParanoid" id="A0A0D2VQP1"/>
<dbReference type="SMART" id="SM00066">
    <property type="entry name" value="GAL4"/>
    <property type="match status" value="1"/>
</dbReference>
<dbReference type="Gene3D" id="4.10.240.10">
    <property type="entry name" value="Zn(2)-C6 fungal-type DNA-binding domain"/>
    <property type="match status" value="1"/>
</dbReference>
<dbReference type="Pfam" id="PF00172">
    <property type="entry name" value="Zn_clus"/>
    <property type="match status" value="1"/>
</dbReference>
<dbReference type="PROSITE" id="PS50048">
    <property type="entry name" value="ZN2_CY6_FUNGAL_2"/>
    <property type="match status" value="1"/>
</dbReference>
<feature type="domain" description="Zn(2)-C6 fungal-type" evidence="2">
    <location>
        <begin position="115"/>
        <end position="144"/>
    </location>
</feature>
<feature type="compositionally biased region" description="Low complexity" evidence="1">
    <location>
        <begin position="67"/>
        <end position="98"/>
    </location>
</feature>
<dbReference type="EMBL" id="KE346364">
    <property type="protein sequence ID" value="KJE93012.1"/>
    <property type="molecule type" value="Genomic_DNA"/>
</dbReference>
<feature type="compositionally biased region" description="Basic and acidic residues" evidence="1">
    <location>
        <begin position="145"/>
        <end position="163"/>
    </location>
</feature>